<accession>G2YZG4</accession>
<evidence type="ECO:0000313" key="2">
    <source>
        <dbReference type="Proteomes" id="UP000008177"/>
    </source>
</evidence>
<proteinExistence type="predicted"/>
<dbReference type="EMBL" id="FQ790362">
    <property type="protein sequence ID" value="CCD57012.1"/>
    <property type="molecule type" value="Genomic_DNA"/>
</dbReference>
<dbReference type="InParanoid" id="G2YZG4"/>
<sequence length="40" mass="4581">MNLLIHLINLLVIFRKPISRVAKVNNFGKHVKSGGDQRRP</sequence>
<gene>
    <name evidence="1" type="ORF">BofuT4_P142740.1</name>
</gene>
<name>G2YZG4_BOTF4</name>
<evidence type="ECO:0000313" key="1">
    <source>
        <dbReference type="EMBL" id="CCD57012.1"/>
    </source>
</evidence>
<protein>
    <submittedName>
        <fullName evidence="1">Uncharacterized protein</fullName>
    </submittedName>
</protein>
<dbReference type="AlphaFoldDB" id="G2YZG4"/>
<organism evidence="1 2">
    <name type="scientific">Botryotinia fuckeliana (strain T4)</name>
    <name type="common">Noble rot fungus</name>
    <name type="synonym">Botrytis cinerea</name>
    <dbReference type="NCBI Taxonomy" id="999810"/>
    <lineage>
        <taxon>Eukaryota</taxon>
        <taxon>Fungi</taxon>
        <taxon>Dikarya</taxon>
        <taxon>Ascomycota</taxon>
        <taxon>Pezizomycotina</taxon>
        <taxon>Leotiomycetes</taxon>
        <taxon>Helotiales</taxon>
        <taxon>Sclerotiniaceae</taxon>
        <taxon>Botrytis</taxon>
    </lineage>
</organism>
<dbReference type="Proteomes" id="UP000008177">
    <property type="component" value="Unplaced contigs"/>
</dbReference>
<dbReference type="HOGENOM" id="CLU_3299298_0_0_1"/>
<reference evidence="2" key="1">
    <citation type="journal article" date="2011" name="PLoS Genet.">
        <title>Genomic analysis of the necrotrophic fungal pathogens Sclerotinia sclerotiorum and Botrytis cinerea.</title>
        <authorList>
            <person name="Amselem J."/>
            <person name="Cuomo C.A."/>
            <person name="van Kan J.A."/>
            <person name="Viaud M."/>
            <person name="Benito E.P."/>
            <person name="Couloux A."/>
            <person name="Coutinho P.M."/>
            <person name="de Vries R.P."/>
            <person name="Dyer P.S."/>
            <person name="Fillinger S."/>
            <person name="Fournier E."/>
            <person name="Gout L."/>
            <person name="Hahn M."/>
            <person name="Kohn L."/>
            <person name="Lapalu N."/>
            <person name="Plummer K.M."/>
            <person name="Pradier J.M."/>
            <person name="Quevillon E."/>
            <person name="Sharon A."/>
            <person name="Simon A."/>
            <person name="ten Have A."/>
            <person name="Tudzynski B."/>
            <person name="Tudzynski P."/>
            <person name="Wincker P."/>
            <person name="Andrew M."/>
            <person name="Anthouard V."/>
            <person name="Beever R.E."/>
            <person name="Beffa R."/>
            <person name="Benoit I."/>
            <person name="Bouzid O."/>
            <person name="Brault B."/>
            <person name="Chen Z."/>
            <person name="Choquer M."/>
            <person name="Collemare J."/>
            <person name="Cotton P."/>
            <person name="Danchin E.G."/>
            <person name="Da Silva C."/>
            <person name="Gautier A."/>
            <person name="Giraud C."/>
            <person name="Giraud T."/>
            <person name="Gonzalez C."/>
            <person name="Grossetete S."/>
            <person name="Guldener U."/>
            <person name="Henrissat B."/>
            <person name="Howlett B.J."/>
            <person name="Kodira C."/>
            <person name="Kretschmer M."/>
            <person name="Lappartient A."/>
            <person name="Leroch M."/>
            <person name="Levis C."/>
            <person name="Mauceli E."/>
            <person name="Neuveglise C."/>
            <person name="Oeser B."/>
            <person name="Pearson M."/>
            <person name="Poulain J."/>
            <person name="Poussereau N."/>
            <person name="Quesneville H."/>
            <person name="Rascle C."/>
            <person name="Schumacher J."/>
            <person name="Segurens B."/>
            <person name="Sexton A."/>
            <person name="Silva E."/>
            <person name="Sirven C."/>
            <person name="Soanes D.M."/>
            <person name="Talbot N.J."/>
            <person name="Templeton M."/>
            <person name="Yandava C."/>
            <person name="Yarden O."/>
            <person name="Zeng Q."/>
            <person name="Rollins J.A."/>
            <person name="Lebrun M.H."/>
            <person name="Dickman M."/>
        </authorList>
    </citation>
    <scope>NUCLEOTIDE SEQUENCE [LARGE SCALE GENOMIC DNA]</scope>
    <source>
        <strain evidence="2">T4</strain>
    </source>
</reference>